<keyword evidence="2" id="KW-0328">Glycosyltransferase</keyword>
<evidence type="ECO:0000256" key="2">
    <source>
        <dbReference type="ARBA" id="ARBA00022676"/>
    </source>
</evidence>
<evidence type="ECO:0000313" key="9">
    <source>
        <dbReference type="EMBL" id="KAE9450442.1"/>
    </source>
</evidence>
<dbReference type="PANTHER" id="PTHR32044:SF77">
    <property type="entry name" value="GLUCOMANNAN 4-BETA-MANNOSYLTRANSFERASE 9"/>
    <property type="match status" value="1"/>
</dbReference>
<keyword evidence="6" id="KW-0333">Golgi apparatus</keyword>
<feature type="transmembrane region" description="Helical" evidence="8">
    <location>
        <begin position="93"/>
        <end position="123"/>
    </location>
</feature>
<feature type="non-terminal residue" evidence="9">
    <location>
        <position position="1"/>
    </location>
</feature>
<dbReference type="EMBL" id="QEFC01002814">
    <property type="protein sequence ID" value="KAE9450442.1"/>
    <property type="molecule type" value="Genomic_DNA"/>
</dbReference>
<evidence type="ECO:0000256" key="6">
    <source>
        <dbReference type="ARBA" id="ARBA00023034"/>
    </source>
</evidence>
<evidence type="ECO:0000256" key="8">
    <source>
        <dbReference type="SAM" id="Phobius"/>
    </source>
</evidence>
<organism evidence="9 10">
    <name type="scientific">Rhododendron williamsianum</name>
    <dbReference type="NCBI Taxonomy" id="262921"/>
    <lineage>
        <taxon>Eukaryota</taxon>
        <taxon>Viridiplantae</taxon>
        <taxon>Streptophyta</taxon>
        <taxon>Embryophyta</taxon>
        <taxon>Tracheophyta</taxon>
        <taxon>Spermatophyta</taxon>
        <taxon>Magnoliopsida</taxon>
        <taxon>eudicotyledons</taxon>
        <taxon>Gunneridae</taxon>
        <taxon>Pentapetalae</taxon>
        <taxon>asterids</taxon>
        <taxon>Ericales</taxon>
        <taxon>Ericaceae</taxon>
        <taxon>Ericoideae</taxon>
        <taxon>Rhodoreae</taxon>
        <taxon>Rhododendron</taxon>
    </lineage>
</organism>
<dbReference type="AlphaFoldDB" id="A0A6A4KYW9"/>
<feature type="transmembrane region" description="Helical" evidence="8">
    <location>
        <begin position="129"/>
        <end position="148"/>
    </location>
</feature>
<dbReference type="Proteomes" id="UP000428333">
    <property type="component" value="Linkage Group LG10"/>
</dbReference>
<comment type="caution">
    <text evidence="9">The sequence shown here is derived from an EMBL/GenBank/DDBJ whole genome shotgun (WGS) entry which is preliminary data.</text>
</comment>
<proteinExistence type="predicted"/>
<name>A0A6A4KYW9_9ERIC</name>
<accession>A0A6A4KYW9</accession>
<keyword evidence="4 8" id="KW-0812">Transmembrane</keyword>
<dbReference type="OrthoDB" id="72851at2759"/>
<evidence type="ECO:0000256" key="4">
    <source>
        <dbReference type="ARBA" id="ARBA00022692"/>
    </source>
</evidence>
<comment type="subcellular location">
    <subcellularLocation>
        <location evidence="1">Golgi apparatus membrane</location>
    </subcellularLocation>
</comment>
<dbReference type="GO" id="GO:0051753">
    <property type="term" value="F:mannan synthase activity"/>
    <property type="evidence" value="ECO:0007669"/>
    <property type="project" value="TreeGrafter"/>
</dbReference>
<feature type="transmembrane region" description="Helical" evidence="8">
    <location>
        <begin position="29"/>
        <end position="55"/>
    </location>
</feature>
<reference evidence="9 10" key="1">
    <citation type="journal article" date="2019" name="Genome Biol. Evol.">
        <title>The Rhododendron genome and chromosomal organization provide insight into shared whole-genome duplications across the heath family (Ericaceae).</title>
        <authorList>
            <person name="Soza V.L."/>
            <person name="Lindsley D."/>
            <person name="Waalkes A."/>
            <person name="Ramage E."/>
            <person name="Patwardhan R.P."/>
            <person name="Burton J.N."/>
            <person name="Adey A."/>
            <person name="Kumar A."/>
            <person name="Qiu R."/>
            <person name="Shendure J."/>
            <person name="Hall B."/>
        </authorList>
    </citation>
    <scope>NUCLEOTIDE SEQUENCE [LARGE SCALE GENOMIC DNA]</scope>
    <source>
        <strain evidence="9">RSF 1966-606</strain>
    </source>
</reference>
<keyword evidence="3" id="KW-0808">Transferase</keyword>
<evidence type="ECO:0000313" key="10">
    <source>
        <dbReference type="Proteomes" id="UP000428333"/>
    </source>
</evidence>
<keyword evidence="10" id="KW-1185">Reference proteome</keyword>
<evidence type="ECO:0000256" key="5">
    <source>
        <dbReference type="ARBA" id="ARBA00022989"/>
    </source>
</evidence>
<gene>
    <name evidence="9" type="ORF">C3L33_17656</name>
</gene>
<evidence type="ECO:0000256" key="7">
    <source>
        <dbReference type="ARBA" id="ARBA00023136"/>
    </source>
</evidence>
<evidence type="ECO:0000256" key="3">
    <source>
        <dbReference type="ARBA" id="ARBA00022679"/>
    </source>
</evidence>
<dbReference type="GO" id="GO:0000139">
    <property type="term" value="C:Golgi membrane"/>
    <property type="evidence" value="ECO:0007669"/>
    <property type="project" value="UniProtKB-SubCell"/>
</dbReference>
<dbReference type="PANTHER" id="PTHR32044">
    <property type="entry name" value="GLUCOMANNAN 4-BETA-MANNOSYLTRANSFERASE 9"/>
    <property type="match status" value="1"/>
</dbReference>
<keyword evidence="7 8" id="KW-0472">Membrane</keyword>
<evidence type="ECO:0000256" key="1">
    <source>
        <dbReference type="ARBA" id="ARBA00004394"/>
    </source>
</evidence>
<sequence>MDTLSSAAEIGMGWEQAWRAPAIAPVLRWTVAVCLAMSIMVLVDRVYMGIVIMGVKLSRRRGVKKYKWEPIKGDLEVKSEAYPMKASLWKKLYVIYSFFFVRKIVIHVFTFIFHCVVLPATVLVPEVEVPAWGTVYIPLAIAILKVIGTPRSAL</sequence>
<keyword evidence="5 8" id="KW-1133">Transmembrane helix</keyword>
<protein>
    <submittedName>
        <fullName evidence="9">Uncharacterized protein</fullName>
    </submittedName>
</protein>